<name>A0AAD5U6L6_9FUNG</name>
<gene>
    <name evidence="1" type="ORF">HK099_004975</name>
</gene>
<dbReference type="EMBL" id="JADGJW010000037">
    <property type="protein sequence ID" value="KAJ3226397.1"/>
    <property type="molecule type" value="Genomic_DNA"/>
</dbReference>
<sequence>MNSLLSLIEVAPKRNSLINQFFTINDPTLIYNNEEVLLNSLKLIKCSTNKFSVRYSLKLMFKVLALNGFKTFNVKPLEVLRSVISCLKSVWLHNDFECIHLTSDLLIKLATQVKLEESEVEHLVESLGSLLTAESEFGLNLTHHLLTVIFHLIDINQFAYKLAPLSVQLCNLLNNPEINTENAVKVATILQHIVDRSKQSFLTTTSFADIFKFLKNSYSKNSESFAFLLLFLVLNKAMTLHTDVFNKVGGIKLMIPYLLCKRKDVLREVVCIILSSVKSTVELNEKVMEKLVNNLNLLKNLLREKLDTTMSDDGFIKLTVEKILRFLVKPTKNFNNSVSAKDIKVVDLRLDAKLLAMSYNVPDNVVTYLPKDSNMAEHCLQVQLPADDPFSDLKEIIECTSGCSSNYKRLVNLDVLKLKIKNFNGVIPTDHLLSLAEFLFTLLSDADEVIIAALQILSLLIQSDLFRKLVYEKRGLRYLMELLDLYNFDILEECLKIVSLFSKEGSGPKIVAEAKTAVINSVWESLIEQWKADYDITGCMFKISDIGKQKKKKTAKNSQEIKVTVWNTDYLMVKQFGFLETHPTVDCPKCKKLNLKTFNANVSVQNKRGSVMIEVLLPSYVVAARYSFLKISGQMSDKDFYQKHIQEIDTRDEKIKNYNLLLQQLKDTEDENVLKLKNDFETSVSESNSDNDQLFPLNSVKELNSEGEKF</sequence>
<dbReference type="Proteomes" id="UP001211065">
    <property type="component" value="Unassembled WGS sequence"/>
</dbReference>
<organism evidence="1 2">
    <name type="scientific">Clydaea vesicula</name>
    <dbReference type="NCBI Taxonomy" id="447962"/>
    <lineage>
        <taxon>Eukaryota</taxon>
        <taxon>Fungi</taxon>
        <taxon>Fungi incertae sedis</taxon>
        <taxon>Chytridiomycota</taxon>
        <taxon>Chytridiomycota incertae sedis</taxon>
        <taxon>Chytridiomycetes</taxon>
        <taxon>Lobulomycetales</taxon>
        <taxon>Lobulomycetaceae</taxon>
        <taxon>Clydaea</taxon>
    </lineage>
</organism>
<dbReference type="InterPro" id="IPR016024">
    <property type="entry name" value="ARM-type_fold"/>
</dbReference>
<evidence type="ECO:0000313" key="2">
    <source>
        <dbReference type="Proteomes" id="UP001211065"/>
    </source>
</evidence>
<reference evidence="1" key="1">
    <citation type="submission" date="2020-05" db="EMBL/GenBank/DDBJ databases">
        <title>Phylogenomic resolution of chytrid fungi.</title>
        <authorList>
            <person name="Stajich J.E."/>
            <person name="Amses K."/>
            <person name="Simmons R."/>
            <person name="Seto K."/>
            <person name="Myers J."/>
            <person name="Bonds A."/>
            <person name="Quandt C.A."/>
            <person name="Barry K."/>
            <person name="Liu P."/>
            <person name="Grigoriev I."/>
            <person name="Longcore J.E."/>
            <person name="James T.Y."/>
        </authorList>
    </citation>
    <scope>NUCLEOTIDE SEQUENCE</scope>
    <source>
        <strain evidence="1">JEL0476</strain>
    </source>
</reference>
<dbReference type="AlphaFoldDB" id="A0AAD5U6L6"/>
<keyword evidence="2" id="KW-1185">Reference proteome</keyword>
<protein>
    <submittedName>
        <fullName evidence="1">Uncharacterized protein</fullName>
    </submittedName>
</protein>
<accession>A0AAD5U6L6</accession>
<dbReference type="SUPFAM" id="SSF48371">
    <property type="entry name" value="ARM repeat"/>
    <property type="match status" value="1"/>
</dbReference>
<proteinExistence type="predicted"/>
<comment type="caution">
    <text evidence="1">The sequence shown here is derived from an EMBL/GenBank/DDBJ whole genome shotgun (WGS) entry which is preliminary data.</text>
</comment>
<evidence type="ECO:0000313" key="1">
    <source>
        <dbReference type="EMBL" id="KAJ3226397.1"/>
    </source>
</evidence>